<dbReference type="EMBL" id="AP017895">
    <property type="protein sequence ID" value="BAV87942.1"/>
    <property type="molecule type" value="Genomic_DNA"/>
</dbReference>
<dbReference type="KEGG" id="raj:RA11412_1643"/>
<protein>
    <recommendedName>
        <fullName evidence="3">Rhs-family protein</fullName>
    </recommendedName>
</protein>
<dbReference type="Proteomes" id="UP000250241">
    <property type="component" value="Chromosome"/>
</dbReference>
<evidence type="ECO:0000313" key="2">
    <source>
        <dbReference type="Proteomes" id="UP000250241"/>
    </source>
</evidence>
<sequence>MPETDWRDAQYDMLHLPVTETVRYRYEFNGNRAATILSDGEVQNYFYNLHDQLVKLEIFKKTARKKRRLTATMPWADG</sequence>
<evidence type="ECO:0000313" key="1">
    <source>
        <dbReference type="EMBL" id="BAV87942.1"/>
    </source>
</evidence>
<gene>
    <name evidence="1" type="ORF">RA11412_1643</name>
</gene>
<reference evidence="1 2" key="1">
    <citation type="submission" date="2016-10" db="EMBL/GenBank/DDBJ databases">
        <title>Genome sequence of Rothia aeria strain JCM11412.</title>
        <authorList>
            <person name="Nambu T."/>
        </authorList>
    </citation>
    <scope>NUCLEOTIDE SEQUENCE [LARGE SCALE GENOMIC DNA]</scope>
    <source>
        <strain evidence="1 2">JCM 11412</strain>
    </source>
</reference>
<name>A0A2Z5QZP4_9MICC</name>
<organism evidence="1 2">
    <name type="scientific">Rothia aeria</name>
    <dbReference type="NCBI Taxonomy" id="172042"/>
    <lineage>
        <taxon>Bacteria</taxon>
        <taxon>Bacillati</taxon>
        <taxon>Actinomycetota</taxon>
        <taxon>Actinomycetes</taxon>
        <taxon>Micrococcales</taxon>
        <taxon>Micrococcaceae</taxon>
        <taxon>Rothia</taxon>
    </lineage>
</organism>
<accession>A0A2Z5QZP4</accession>
<dbReference type="AlphaFoldDB" id="A0A2Z5QZP4"/>
<keyword evidence="2" id="KW-1185">Reference proteome</keyword>
<proteinExistence type="predicted"/>
<evidence type="ECO:0008006" key="3">
    <source>
        <dbReference type="Google" id="ProtNLM"/>
    </source>
</evidence>